<protein>
    <submittedName>
        <fullName evidence="3">Uncharacterized protein</fullName>
    </submittedName>
</protein>
<feature type="coiled-coil region" evidence="1">
    <location>
        <begin position="204"/>
        <end position="241"/>
    </location>
</feature>
<sequence length="408" mass="44928">MPSIGIAGEQQWEPPKGNIEARSRGNEDEGGGGFVIKGAWLEQLFSPTKQLLQFSSPQMSSSLTNAIVATGAPQVASVALVPATKPQSVPFNEESFSAKVTWDADSDGPVTLGALQLKKDMSDMIKRELPSGVSVEDVLRHYMVGYYNLLDSHKEGGLVAKLAKVKGVLSTTQAQYEDRVKEMEGLRSTFNRCVKLISHSLKILADKQAELNVYEREAVILKDKIHELERLLEHCKNINDKLCSTAEYFCNAAVQAFRGNPLILWPTFRQAVRNAMQELGRVGDTLTEQKVVLPQSLAIASEWLYELEQFLTQTEVCLRQVMGEASEDALARSGLLHFATLNVPTLESIVKATNSYPRPPVAPHHFLYQTGGQCHSCKGDEGRSRKRATADDRKAAAVPVKKPRVVIG</sequence>
<gene>
    <name evidence="3" type="ORF">V5O48_016719</name>
</gene>
<comment type="caution">
    <text evidence="3">The sequence shown here is derived from an EMBL/GenBank/DDBJ whole genome shotgun (WGS) entry which is preliminary data.</text>
</comment>
<evidence type="ECO:0000256" key="2">
    <source>
        <dbReference type="SAM" id="MobiDB-lite"/>
    </source>
</evidence>
<organism evidence="3 4">
    <name type="scientific">Marasmius crinis-equi</name>
    <dbReference type="NCBI Taxonomy" id="585013"/>
    <lineage>
        <taxon>Eukaryota</taxon>
        <taxon>Fungi</taxon>
        <taxon>Dikarya</taxon>
        <taxon>Basidiomycota</taxon>
        <taxon>Agaricomycotina</taxon>
        <taxon>Agaricomycetes</taxon>
        <taxon>Agaricomycetidae</taxon>
        <taxon>Agaricales</taxon>
        <taxon>Marasmiineae</taxon>
        <taxon>Marasmiaceae</taxon>
        <taxon>Marasmius</taxon>
    </lineage>
</organism>
<evidence type="ECO:0000313" key="3">
    <source>
        <dbReference type="EMBL" id="KAL0565306.1"/>
    </source>
</evidence>
<dbReference type="EMBL" id="JBAHYK010002329">
    <property type="protein sequence ID" value="KAL0565306.1"/>
    <property type="molecule type" value="Genomic_DNA"/>
</dbReference>
<evidence type="ECO:0000313" key="4">
    <source>
        <dbReference type="Proteomes" id="UP001465976"/>
    </source>
</evidence>
<evidence type="ECO:0000256" key="1">
    <source>
        <dbReference type="SAM" id="Coils"/>
    </source>
</evidence>
<feature type="region of interest" description="Disordered" evidence="2">
    <location>
        <begin position="1"/>
        <end position="28"/>
    </location>
</feature>
<accession>A0ABR3EQY2</accession>
<dbReference type="Proteomes" id="UP001465976">
    <property type="component" value="Unassembled WGS sequence"/>
</dbReference>
<proteinExistence type="predicted"/>
<keyword evidence="4" id="KW-1185">Reference proteome</keyword>
<name>A0ABR3EQY2_9AGAR</name>
<reference evidence="3 4" key="1">
    <citation type="submission" date="2024-02" db="EMBL/GenBank/DDBJ databases">
        <title>A draft genome for the cacao thread blight pathogen Marasmius crinis-equi.</title>
        <authorList>
            <person name="Cohen S.P."/>
            <person name="Baruah I.K."/>
            <person name="Amoako-Attah I."/>
            <person name="Bukari Y."/>
            <person name="Meinhardt L.W."/>
            <person name="Bailey B.A."/>
        </authorList>
    </citation>
    <scope>NUCLEOTIDE SEQUENCE [LARGE SCALE GENOMIC DNA]</scope>
    <source>
        <strain evidence="3 4">GH-76</strain>
    </source>
</reference>
<keyword evidence="1" id="KW-0175">Coiled coil</keyword>